<evidence type="ECO:0000256" key="2">
    <source>
        <dbReference type="ARBA" id="ARBA00012790"/>
    </source>
</evidence>
<evidence type="ECO:0000256" key="3">
    <source>
        <dbReference type="ARBA" id="ARBA00022448"/>
    </source>
</evidence>
<feature type="transmembrane region" description="Helical" evidence="15">
    <location>
        <begin position="842"/>
        <end position="864"/>
    </location>
</feature>
<dbReference type="KEGG" id="oxy:HCG48_18060"/>
<dbReference type="InterPro" id="IPR001757">
    <property type="entry name" value="P_typ_ATPase"/>
</dbReference>
<keyword evidence="3" id="KW-0813">Transport</keyword>
<dbReference type="GO" id="GO:0016887">
    <property type="term" value="F:ATP hydrolysis activity"/>
    <property type="evidence" value="ECO:0007669"/>
    <property type="project" value="InterPro"/>
</dbReference>
<keyword evidence="4" id="KW-0109">Calcium transport</keyword>
<dbReference type="Gene3D" id="3.40.1110.10">
    <property type="entry name" value="Calcium-transporting ATPase, cytoplasmic domain N"/>
    <property type="match status" value="1"/>
</dbReference>
<dbReference type="InterPro" id="IPR018303">
    <property type="entry name" value="ATPase_P-typ_P_site"/>
</dbReference>
<evidence type="ECO:0000256" key="5">
    <source>
        <dbReference type="ARBA" id="ARBA00022692"/>
    </source>
</evidence>
<feature type="transmembrane region" description="Helical" evidence="15">
    <location>
        <begin position="802"/>
        <end position="821"/>
    </location>
</feature>
<dbReference type="InterPro" id="IPR059000">
    <property type="entry name" value="ATPase_P-type_domA"/>
</dbReference>
<dbReference type="PANTHER" id="PTHR24093">
    <property type="entry name" value="CATION TRANSPORTING ATPASE"/>
    <property type="match status" value="1"/>
</dbReference>
<dbReference type="InterPro" id="IPR006068">
    <property type="entry name" value="ATPase_P-typ_cation-transptr_C"/>
</dbReference>
<evidence type="ECO:0000259" key="16">
    <source>
        <dbReference type="SMART" id="SM00831"/>
    </source>
</evidence>
<comment type="subcellular location">
    <subcellularLocation>
        <location evidence="1">Endomembrane system</location>
        <topology evidence="1">Multi-pass membrane protein</topology>
    </subcellularLocation>
</comment>
<dbReference type="InterPro" id="IPR044492">
    <property type="entry name" value="P_typ_ATPase_HD_dom"/>
</dbReference>
<dbReference type="InterPro" id="IPR006408">
    <property type="entry name" value="P-type_ATPase_IIB"/>
</dbReference>
<dbReference type="GO" id="GO:0005388">
    <property type="term" value="F:P-type calcium transporter activity"/>
    <property type="evidence" value="ECO:0007669"/>
    <property type="project" value="UniProtKB-EC"/>
</dbReference>
<gene>
    <name evidence="17" type="ORF">HCG48_18060</name>
</gene>
<evidence type="ECO:0000256" key="7">
    <source>
        <dbReference type="ARBA" id="ARBA00022741"/>
    </source>
</evidence>
<evidence type="ECO:0000256" key="6">
    <source>
        <dbReference type="ARBA" id="ARBA00022723"/>
    </source>
</evidence>
<organism evidence="17 18">
    <name type="scientific">Oxynema aestuarii AP17</name>
    <dbReference type="NCBI Taxonomy" id="2064643"/>
    <lineage>
        <taxon>Bacteria</taxon>
        <taxon>Bacillati</taxon>
        <taxon>Cyanobacteriota</taxon>
        <taxon>Cyanophyceae</taxon>
        <taxon>Oscillatoriophycideae</taxon>
        <taxon>Oscillatoriales</taxon>
        <taxon>Oscillatoriaceae</taxon>
        <taxon>Oxynema</taxon>
        <taxon>Oxynema aestuarii</taxon>
    </lineage>
</organism>
<dbReference type="SUPFAM" id="SSF81665">
    <property type="entry name" value="Calcium ATPase, transmembrane domain M"/>
    <property type="match status" value="2"/>
</dbReference>
<evidence type="ECO:0000256" key="1">
    <source>
        <dbReference type="ARBA" id="ARBA00004127"/>
    </source>
</evidence>
<keyword evidence="7" id="KW-0547">Nucleotide-binding</keyword>
<feature type="transmembrane region" description="Helical" evidence="15">
    <location>
        <begin position="912"/>
        <end position="929"/>
    </location>
</feature>
<proteinExistence type="predicted"/>
<evidence type="ECO:0000256" key="12">
    <source>
        <dbReference type="ARBA" id="ARBA00023065"/>
    </source>
</evidence>
<keyword evidence="13 15" id="KW-0472">Membrane</keyword>
<dbReference type="Pfam" id="PF00689">
    <property type="entry name" value="Cation_ATPase_C"/>
    <property type="match status" value="1"/>
</dbReference>
<feature type="transmembrane region" description="Helical" evidence="15">
    <location>
        <begin position="75"/>
        <end position="92"/>
    </location>
</feature>
<dbReference type="GO" id="GO:0005524">
    <property type="term" value="F:ATP binding"/>
    <property type="evidence" value="ECO:0007669"/>
    <property type="project" value="UniProtKB-KW"/>
</dbReference>
<evidence type="ECO:0000256" key="15">
    <source>
        <dbReference type="SAM" id="Phobius"/>
    </source>
</evidence>
<dbReference type="AlphaFoldDB" id="A0A6H1U1C3"/>
<dbReference type="SUPFAM" id="SSF56784">
    <property type="entry name" value="HAD-like"/>
    <property type="match status" value="1"/>
</dbReference>
<feature type="transmembrane region" description="Helical" evidence="15">
    <location>
        <begin position="769"/>
        <end position="790"/>
    </location>
</feature>
<keyword evidence="8" id="KW-0106">Calcium</keyword>
<dbReference type="InterPro" id="IPR023298">
    <property type="entry name" value="ATPase_P-typ_TM_dom_sf"/>
</dbReference>
<feature type="domain" description="Cation-transporting P-type ATPase N-terminal" evidence="16">
    <location>
        <begin position="2"/>
        <end position="67"/>
    </location>
</feature>
<dbReference type="GO" id="GO:0012505">
    <property type="term" value="C:endomembrane system"/>
    <property type="evidence" value="ECO:0007669"/>
    <property type="project" value="UniProtKB-SubCell"/>
</dbReference>
<feature type="transmembrane region" description="Helical" evidence="15">
    <location>
        <begin position="365"/>
        <end position="390"/>
    </location>
</feature>
<evidence type="ECO:0000256" key="4">
    <source>
        <dbReference type="ARBA" id="ARBA00022568"/>
    </source>
</evidence>
<feature type="compositionally biased region" description="Basic and acidic residues" evidence="14">
    <location>
        <begin position="169"/>
        <end position="183"/>
    </location>
</feature>
<keyword evidence="11 15" id="KW-1133">Transmembrane helix</keyword>
<protein>
    <recommendedName>
        <fullName evidence="2">P-type Ca(2+) transporter</fullName>
        <ecNumber evidence="2">7.2.2.10</ecNumber>
    </recommendedName>
</protein>
<dbReference type="EC" id="7.2.2.10" evidence="2"/>
<dbReference type="GO" id="GO:0046872">
    <property type="term" value="F:metal ion binding"/>
    <property type="evidence" value="ECO:0007669"/>
    <property type="project" value="UniProtKB-KW"/>
</dbReference>
<evidence type="ECO:0000256" key="8">
    <source>
        <dbReference type="ARBA" id="ARBA00022837"/>
    </source>
</evidence>
<evidence type="ECO:0000256" key="10">
    <source>
        <dbReference type="ARBA" id="ARBA00022842"/>
    </source>
</evidence>
<evidence type="ECO:0000256" key="13">
    <source>
        <dbReference type="ARBA" id="ARBA00023136"/>
    </source>
</evidence>
<feature type="transmembrane region" description="Helical" evidence="15">
    <location>
        <begin position="321"/>
        <end position="345"/>
    </location>
</feature>
<evidence type="ECO:0000256" key="9">
    <source>
        <dbReference type="ARBA" id="ARBA00022840"/>
    </source>
</evidence>
<dbReference type="EMBL" id="CP051167">
    <property type="protein sequence ID" value="QIZ72246.1"/>
    <property type="molecule type" value="Genomic_DNA"/>
</dbReference>
<keyword evidence="12" id="KW-0406">Ion transport</keyword>
<feature type="region of interest" description="Disordered" evidence="14">
    <location>
        <begin position="165"/>
        <end position="184"/>
    </location>
</feature>
<accession>A0A6H1U1C3</accession>
<keyword evidence="18" id="KW-1185">Reference proteome</keyword>
<evidence type="ECO:0000256" key="11">
    <source>
        <dbReference type="ARBA" id="ARBA00022989"/>
    </source>
</evidence>
<dbReference type="PRINTS" id="PR00120">
    <property type="entry name" value="HATPASE"/>
</dbReference>
<dbReference type="Pfam" id="PF13246">
    <property type="entry name" value="Cation_ATPase"/>
    <property type="match status" value="1"/>
</dbReference>
<dbReference type="PROSITE" id="PS00154">
    <property type="entry name" value="ATPASE_E1_E2"/>
    <property type="match status" value="1"/>
</dbReference>
<dbReference type="SFLD" id="SFLDG00002">
    <property type="entry name" value="C1.7:_P-type_atpase_like"/>
    <property type="match status" value="1"/>
</dbReference>
<sequence length="971" mass="105839">MQQQTPSIARLYGLTQAEVEARRQEFGANVLTPPERTPGWKLFLEKFEDPVIRILTIAAIVSIAIGFFNDSYLEGIGIITAIFLATTVSFVNEYQANREFDILNQVSDETPIQVIREGEYLTVPQKDLVVGDLVLLEKGDEVPADGEAIEAVSLQVAEANLTGEPPVSKFDRRTASSRNDESRTYPADQLLRGTIVMEGHGTIEVTAVGDRTEIGQTARAAAQETDEETPLTLQLQRLSRAIAVAGLSVALLVDGALVVRGVAIAELSLTGQQWYVVGVLTLAVAIALVRIWLPIAYDGFEFAGWTDRRPEWLERDTAAEWLKTAAIALSCLGIGLGVGAIAGFLPESGTPWLPVDAARSLLTYFTIAVTIVVVAVPEGLALSVTLSLAYSMRKMTKQNNLVRRMHACETIGAATVICSDKTGTMTLNQMQVAHAELPDPNTPIGRRLVEGICANSTAHLHRHPGEASQPLGNPTEGALLLWLEEGGIDYATERDAFTTIQQWTFSTDRKYMATVGRSPSRERPILHVKGAPEILLDRCTRQIDGDGTTGEIESAAIAAQLQRYQSRGMRTLGFAWLEDPPLPSEANAGEVAIDQLAENMTWVGFVAIADPIREDVPAAIAACQQAQIAVKMVTGDNPTTAKEIARQIGLVDETDPPESYLTGPEFSQLDDEAAQLAAVRLKVLSRARPGDKQRLVKMLQAGDRVVAVTGDGTNDAPALNQAQVGLAMGRTSTSVAKEASDIIILDRAFLTIERAIVWGRSLYQNIQKFILFQLTINVAACGIALLGPFIGIELPLTVTQLLWVNLIMDTFAALALATEPPNEKVMESPPRNPQDFIISKPMAVNIFTTAFFFLIFLTGFLLFIQTDGAIADYDLSLFFSTFVMLQFWNLFNAKCFGINQSVFSHLWSNLNFLAIAAIVFVGQVLMVQFGGEVFRTVPLSFHDWLAIVGGTSLVLWVGELTRAIARFRLRV</sequence>
<reference evidence="17 18" key="1">
    <citation type="submission" date="2020-04" db="EMBL/GenBank/DDBJ databases">
        <authorList>
            <person name="Basu S."/>
            <person name="Maruthanayagam V."/>
            <person name="Chakraborty S."/>
            <person name="Pramanik A."/>
            <person name="Mukherjee J."/>
            <person name="Brink B."/>
        </authorList>
    </citation>
    <scope>NUCLEOTIDE SEQUENCE [LARGE SCALE GENOMIC DNA]</scope>
    <source>
        <strain evidence="17 18">AP17</strain>
    </source>
</reference>
<dbReference type="InterPro" id="IPR023299">
    <property type="entry name" value="ATPase_P-typ_cyto_dom_N"/>
</dbReference>
<dbReference type="Pfam" id="PF00690">
    <property type="entry name" value="Cation_ATPase_N"/>
    <property type="match status" value="1"/>
</dbReference>
<dbReference type="SMART" id="SM00831">
    <property type="entry name" value="Cation_ATPase_N"/>
    <property type="match status" value="1"/>
</dbReference>
<feature type="transmembrane region" description="Helical" evidence="15">
    <location>
        <begin position="241"/>
        <end position="262"/>
    </location>
</feature>
<feature type="transmembrane region" description="Helical" evidence="15">
    <location>
        <begin position="51"/>
        <end position="69"/>
    </location>
</feature>
<dbReference type="PRINTS" id="PR00119">
    <property type="entry name" value="CATATPASE"/>
</dbReference>
<dbReference type="Gene3D" id="1.20.1110.10">
    <property type="entry name" value="Calcium-transporting ATPase, transmembrane domain"/>
    <property type="match status" value="3"/>
</dbReference>
<dbReference type="GO" id="GO:0005886">
    <property type="term" value="C:plasma membrane"/>
    <property type="evidence" value="ECO:0007669"/>
    <property type="project" value="TreeGrafter"/>
</dbReference>
<keyword evidence="5 15" id="KW-0812">Transmembrane</keyword>
<dbReference type="Gene3D" id="2.70.150.10">
    <property type="entry name" value="Calcium-transporting ATPase, cytoplasmic transduction domain A"/>
    <property type="match status" value="1"/>
</dbReference>
<dbReference type="SFLD" id="SFLDF00027">
    <property type="entry name" value="p-type_atpase"/>
    <property type="match status" value="1"/>
</dbReference>
<dbReference type="InterPro" id="IPR004014">
    <property type="entry name" value="ATPase_P-typ_cation-transptr_N"/>
</dbReference>
<keyword evidence="9" id="KW-0067">ATP-binding</keyword>
<dbReference type="PANTHER" id="PTHR24093:SF369">
    <property type="entry name" value="CALCIUM-TRANSPORTING ATPASE"/>
    <property type="match status" value="1"/>
</dbReference>
<keyword evidence="6" id="KW-0479">Metal-binding</keyword>
<dbReference type="NCBIfam" id="TIGR01494">
    <property type="entry name" value="ATPase_P-type"/>
    <property type="match status" value="1"/>
</dbReference>
<dbReference type="NCBIfam" id="TIGR01517">
    <property type="entry name" value="ATPase-IIB_Ca"/>
    <property type="match status" value="1"/>
</dbReference>
<dbReference type="InterPro" id="IPR036412">
    <property type="entry name" value="HAD-like_sf"/>
</dbReference>
<evidence type="ECO:0000256" key="14">
    <source>
        <dbReference type="SAM" id="MobiDB-lite"/>
    </source>
</evidence>
<dbReference type="Pfam" id="PF00122">
    <property type="entry name" value="E1-E2_ATPase"/>
    <property type="match status" value="1"/>
</dbReference>
<evidence type="ECO:0000313" key="17">
    <source>
        <dbReference type="EMBL" id="QIZ72246.1"/>
    </source>
</evidence>
<feature type="transmembrane region" description="Helical" evidence="15">
    <location>
        <begin position="274"/>
        <end position="300"/>
    </location>
</feature>
<dbReference type="RefSeq" id="WP_168570395.1">
    <property type="nucleotide sequence ID" value="NZ_CP051167.1"/>
</dbReference>
<feature type="transmembrane region" description="Helical" evidence="15">
    <location>
        <begin position="870"/>
        <end position="891"/>
    </location>
</feature>
<dbReference type="InterPro" id="IPR008250">
    <property type="entry name" value="ATPase_P-typ_transduc_dom_A_sf"/>
</dbReference>
<name>A0A6H1U1C3_9CYAN</name>
<dbReference type="Proteomes" id="UP000500857">
    <property type="component" value="Chromosome"/>
</dbReference>
<dbReference type="SFLD" id="SFLDS00003">
    <property type="entry name" value="Haloacid_Dehalogenase"/>
    <property type="match status" value="1"/>
</dbReference>
<dbReference type="SUPFAM" id="SSF81653">
    <property type="entry name" value="Calcium ATPase, transduction domain A"/>
    <property type="match status" value="1"/>
</dbReference>
<evidence type="ECO:0000313" key="18">
    <source>
        <dbReference type="Proteomes" id="UP000500857"/>
    </source>
</evidence>
<feature type="transmembrane region" description="Helical" evidence="15">
    <location>
        <begin position="944"/>
        <end position="965"/>
    </location>
</feature>
<keyword evidence="10" id="KW-0460">Magnesium</keyword>